<comment type="caution">
    <text evidence="9">The sequence shown here is derived from an EMBL/GenBank/DDBJ whole genome shotgun (WGS) entry which is preliminary data.</text>
</comment>
<feature type="domain" description="Type II secretion system protein GspF" evidence="8">
    <location>
        <begin position="17"/>
        <end position="79"/>
    </location>
</feature>
<evidence type="ECO:0000313" key="9">
    <source>
        <dbReference type="EMBL" id="PKG29829.1"/>
    </source>
</evidence>
<dbReference type="Gene3D" id="1.20.81.30">
    <property type="entry name" value="Type II secretion system (T2SS), domain F"/>
    <property type="match status" value="1"/>
</dbReference>
<keyword evidence="3" id="KW-1003">Cell membrane</keyword>
<keyword evidence="4 7" id="KW-0812">Transmembrane</keyword>
<dbReference type="AlphaFoldDB" id="A0A2N0ZJY2"/>
<feature type="transmembrane region" description="Helical" evidence="7">
    <location>
        <begin position="56"/>
        <end position="80"/>
    </location>
</feature>
<evidence type="ECO:0000256" key="2">
    <source>
        <dbReference type="ARBA" id="ARBA00005745"/>
    </source>
</evidence>
<dbReference type="InterPro" id="IPR042094">
    <property type="entry name" value="T2SS_GspF_sf"/>
</dbReference>
<keyword evidence="6 7" id="KW-0472">Membrane</keyword>
<dbReference type="EMBL" id="PISD01000011">
    <property type="protein sequence ID" value="PKG29829.1"/>
    <property type="molecule type" value="Genomic_DNA"/>
</dbReference>
<comment type="subcellular location">
    <subcellularLocation>
        <location evidence="1">Cell membrane</location>
        <topology evidence="1">Multi-pass membrane protein</topology>
    </subcellularLocation>
</comment>
<dbReference type="Pfam" id="PF00482">
    <property type="entry name" value="T2SSF"/>
    <property type="match status" value="1"/>
</dbReference>
<comment type="similarity">
    <text evidence="2">Belongs to the GSP F family.</text>
</comment>
<evidence type="ECO:0000256" key="6">
    <source>
        <dbReference type="ARBA" id="ARBA00023136"/>
    </source>
</evidence>
<evidence type="ECO:0000256" key="4">
    <source>
        <dbReference type="ARBA" id="ARBA00022692"/>
    </source>
</evidence>
<dbReference type="Proteomes" id="UP000233343">
    <property type="component" value="Unassembled WGS sequence"/>
</dbReference>
<gene>
    <name evidence="9" type="ORF">CWS20_06240</name>
</gene>
<name>A0A2N0ZJY2_9BACI</name>
<keyword evidence="5 7" id="KW-1133">Transmembrane helix</keyword>
<dbReference type="RefSeq" id="WP_066191660.1">
    <property type="nucleotide sequence ID" value="NZ_JARMMB010000002.1"/>
</dbReference>
<evidence type="ECO:0000259" key="8">
    <source>
        <dbReference type="Pfam" id="PF00482"/>
    </source>
</evidence>
<dbReference type="GO" id="GO:0005886">
    <property type="term" value="C:plasma membrane"/>
    <property type="evidence" value="ECO:0007669"/>
    <property type="project" value="UniProtKB-SubCell"/>
</dbReference>
<accession>A0A2N0ZJY2</accession>
<dbReference type="PANTHER" id="PTHR30012">
    <property type="entry name" value="GENERAL SECRETION PATHWAY PROTEIN"/>
    <property type="match status" value="1"/>
</dbReference>
<evidence type="ECO:0000256" key="3">
    <source>
        <dbReference type="ARBA" id="ARBA00022475"/>
    </source>
</evidence>
<dbReference type="InterPro" id="IPR003004">
    <property type="entry name" value="GspF/PilC"/>
</dbReference>
<keyword evidence="10" id="KW-1185">Reference proteome</keyword>
<evidence type="ECO:0000256" key="7">
    <source>
        <dbReference type="SAM" id="Phobius"/>
    </source>
</evidence>
<feature type="transmembrane region" description="Helical" evidence="7">
    <location>
        <begin position="86"/>
        <end position="106"/>
    </location>
</feature>
<reference evidence="9 10" key="1">
    <citation type="journal article" date="2010" name="Int. J. Syst. Evol. Microbiol.">
        <title>Bacillus horneckiae sp. nov., isolated from a spacecraft-assembly clean room.</title>
        <authorList>
            <person name="Vaishampayan P."/>
            <person name="Probst A."/>
            <person name="Krishnamurthi S."/>
            <person name="Ghosh S."/>
            <person name="Osman S."/>
            <person name="McDowall A."/>
            <person name="Ruckmani A."/>
            <person name="Mayilraj S."/>
            <person name="Venkateswaran K."/>
        </authorList>
    </citation>
    <scope>NUCLEOTIDE SEQUENCE [LARGE SCALE GENOMIC DNA]</scope>
    <source>
        <strain evidence="10">1PO1SC</strain>
    </source>
</reference>
<protein>
    <recommendedName>
        <fullName evidence="8">Type II secretion system protein GspF domain-containing protein</fullName>
    </recommendedName>
</protein>
<evidence type="ECO:0000256" key="1">
    <source>
        <dbReference type="ARBA" id="ARBA00004651"/>
    </source>
</evidence>
<dbReference type="InterPro" id="IPR018076">
    <property type="entry name" value="T2SS_GspF_dom"/>
</dbReference>
<evidence type="ECO:0000256" key="5">
    <source>
        <dbReference type="ARBA" id="ARBA00022989"/>
    </source>
</evidence>
<proteinExistence type="inferred from homology"/>
<organism evidence="9 10">
    <name type="scientific">Cytobacillus horneckiae</name>
    <dbReference type="NCBI Taxonomy" id="549687"/>
    <lineage>
        <taxon>Bacteria</taxon>
        <taxon>Bacillati</taxon>
        <taxon>Bacillota</taxon>
        <taxon>Bacilli</taxon>
        <taxon>Bacillales</taxon>
        <taxon>Bacillaceae</taxon>
        <taxon>Cytobacillus</taxon>
    </lineage>
</organism>
<evidence type="ECO:0000313" key="10">
    <source>
        <dbReference type="Proteomes" id="UP000233343"/>
    </source>
</evidence>
<sequence>MKEELDKFARYQWQYQSILVFFINMIKAGEASGMKDETLKRLKARQDKQHYMKQDILLALAYPIVAAVVAIAIEVVLFLLTNVVPAFVGMFAAFGANLPGDTVFILDFSKNRRENLHLKECEGRIAQ</sequence>
<dbReference type="PANTHER" id="PTHR30012:SF0">
    <property type="entry name" value="TYPE II SECRETION SYSTEM PROTEIN F-RELATED"/>
    <property type="match status" value="1"/>
</dbReference>